<name>A0A0A7EL80_9GAMM</name>
<dbReference type="eggNOG" id="ENOG502Z951">
    <property type="taxonomic scope" value="Bacteria"/>
</dbReference>
<dbReference type="Proteomes" id="UP000030341">
    <property type="component" value="Chromosome 2"/>
</dbReference>
<sequence>MRLDTANPPQSRAEHLKLVLSLMLLAVLLLPSTGAVKRFLVDKGFVATKLSSKEKAMQLAANVIASPYSYFTAKTDLPLIKVDIKYQDWLQLEEDRRSAFERGIIPENRSQVTGSVYFGKEKYAAKVRLQGDMLDHVNKADRWSLKVELKKKQAMFGSRKFALVAPSVRVNQGPNLFAKSLAVSGFDIISPKNIPVKLVVNGADWGVMLFEQAFSQDLLAVNNRTEGLITRLDLLAESTNSKGEVTRTLKPRVLQQKTILANQALANQRQIALALLDDFLTGKRPASDVFDAARLGQYLAMVDLWGAWHALTWNNWRWYYNPHIAKLEPIQSDVAVTPAEHIWLMKPPSHRFALSKAMLSDNQVKAHYLAAKQQLVTTLESKLIPELERYDKAFIKSLHQDSPLLAPFDYHVMKQQADCWQNNYLSTQCSKIAEVSSELHKQMDNYQAKANWDLHSRLNEHNGELVWHVTNSEAVPLTINSIEGITKRQEIALLEQINDELPVSIVPGETLALNLPARLSAISARVALKGKKSEAYYFQKETAPLSFIPRGGMKPFVSEQYRHFIAQEGNQWRFKAGEWEINDYLVTPANTDVMIPAGTTLKFARDAGLMVFGKFNSQGTATAPVVMTRQQNTSKWSGLSVFANDENTSHQVDHLHISYASSPKLGLWKPRGAIYFVKGNVNMNTVKITDNQSEDGLNIINANVNIYDLTIKNALSDAFDCDFCTGVLDTSEFTNIGFRSGGDGIDVSGSTLTVKHAKFNSVRDKAISAGEQSQLIVSDTHFNDVNFGLVAKDNSLIEAHHVRASNIQHKALMSYSKKRIFGPAVMRVTDYVCTDSDCNIKQTAELGSELLVNGLTIRTEALDVKNLYNTVMKSDKPK</sequence>
<reference evidence="1 2" key="1">
    <citation type="submission" date="2014-11" db="EMBL/GenBank/DDBJ databases">
        <title>Complete Genome Sequence of Pseudoalteromonas sp. Strain OCN003 Isolated from Kaneohe Bay, Oahu, Hawaii.</title>
        <authorList>
            <person name="Beurmann S."/>
            <person name="Videau P."/>
            <person name="Ushijima B."/>
            <person name="Smith A.M."/>
            <person name="Aeby G.S."/>
            <person name="Callahan S.M."/>
            <person name="Belcaid M."/>
        </authorList>
    </citation>
    <scope>NUCLEOTIDE SEQUENCE [LARGE SCALE GENOMIC DNA]</scope>
    <source>
        <strain evidence="1 2">OCN003</strain>
    </source>
</reference>
<organism evidence="1 2">
    <name type="scientific">Pseudoalteromonas piratica</name>
    <dbReference type="NCBI Taxonomy" id="1348114"/>
    <lineage>
        <taxon>Bacteria</taxon>
        <taxon>Pseudomonadati</taxon>
        <taxon>Pseudomonadota</taxon>
        <taxon>Gammaproteobacteria</taxon>
        <taxon>Alteromonadales</taxon>
        <taxon>Pseudoalteromonadaceae</taxon>
        <taxon>Pseudoalteromonas</taxon>
    </lineage>
</organism>
<dbReference type="InterPro" id="IPR011050">
    <property type="entry name" value="Pectin_lyase_fold/virulence"/>
</dbReference>
<dbReference type="KEGG" id="pseo:OM33_17135"/>
<dbReference type="RefSeq" id="WP_040135377.1">
    <property type="nucleotide sequence ID" value="NZ_CP009889.1"/>
</dbReference>
<evidence type="ECO:0000313" key="2">
    <source>
        <dbReference type="Proteomes" id="UP000030341"/>
    </source>
</evidence>
<dbReference type="SUPFAM" id="SSF51126">
    <property type="entry name" value="Pectin lyase-like"/>
    <property type="match status" value="1"/>
</dbReference>
<gene>
    <name evidence="1" type="ORF">OM33_17135</name>
</gene>
<protein>
    <recommendedName>
        <fullName evidence="3">Right handed beta helix domain-containing protein</fullName>
    </recommendedName>
</protein>
<evidence type="ECO:0008006" key="3">
    <source>
        <dbReference type="Google" id="ProtNLM"/>
    </source>
</evidence>
<evidence type="ECO:0000313" key="1">
    <source>
        <dbReference type="EMBL" id="AIY66831.1"/>
    </source>
</evidence>
<dbReference type="EMBL" id="CP009889">
    <property type="protein sequence ID" value="AIY66831.1"/>
    <property type="molecule type" value="Genomic_DNA"/>
</dbReference>
<dbReference type="InterPro" id="IPR012334">
    <property type="entry name" value="Pectin_lyas_fold"/>
</dbReference>
<proteinExistence type="predicted"/>
<accession>A0A0A7EL80</accession>
<dbReference type="STRING" id="1348114.OM33_17135"/>
<dbReference type="Gene3D" id="2.160.20.10">
    <property type="entry name" value="Single-stranded right-handed beta-helix, Pectin lyase-like"/>
    <property type="match status" value="1"/>
</dbReference>
<dbReference type="AlphaFoldDB" id="A0A0A7EL80"/>
<keyword evidence="2" id="KW-1185">Reference proteome</keyword>
<dbReference type="OrthoDB" id="6198791at2"/>
<dbReference type="HOGENOM" id="CLU_311663_0_0_6"/>